<feature type="compositionally biased region" description="Polar residues" evidence="1">
    <location>
        <begin position="1"/>
        <end position="15"/>
    </location>
</feature>
<reference evidence="2" key="2">
    <citation type="journal article" date="2015" name="Data Brief">
        <title>Shoot transcriptome of the giant reed, Arundo donax.</title>
        <authorList>
            <person name="Barrero R.A."/>
            <person name="Guerrero F.D."/>
            <person name="Moolhuijzen P."/>
            <person name="Goolsby J.A."/>
            <person name="Tidwell J."/>
            <person name="Bellgard S.E."/>
            <person name="Bellgard M.I."/>
        </authorList>
    </citation>
    <scope>NUCLEOTIDE SEQUENCE</scope>
    <source>
        <tissue evidence="2">Shoot tissue taken approximately 20 cm above the soil surface</tissue>
    </source>
</reference>
<reference evidence="2" key="1">
    <citation type="submission" date="2014-09" db="EMBL/GenBank/DDBJ databases">
        <authorList>
            <person name="Magalhaes I.L.F."/>
            <person name="Oliveira U."/>
            <person name="Santos F.R."/>
            <person name="Vidigal T.H.D.A."/>
            <person name="Brescovit A.D."/>
            <person name="Santos A.J."/>
        </authorList>
    </citation>
    <scope>NUCLEOTIDE SEQUENCE</scope>
    <source>
        <tissue evidence="2">Shoot tissue taken approximately 20 cm above the soil surface</tissue>
    </source>
</reference>
<accession>A0A0A8YQD0</accession>
<feature type="region of interest" description="Disordered" evidence="1">
    <location>
        <begin position="1"/>
        <end position="22"/>
    </location>
</feature>
<proteinExistence type="predicted"/>
<dbReference type="EMBL" id="GBRH01269344">
    <property type="protein sequence ID" value="JAD28551.1"/>
    <property type="molecule type" value="Transcribed_RNA"/>
</dbReference>
<dbReference type="AlphaFoldDB" id="A0A0A8YQD0"/>
<evidence type="ECO:0000313" key="2">
    <source>
        <dbReference type="EMBL" id="JAD28551.1"/>
    </source>
</evidence>
<organism evidence="2">
    <name type="scientific">Arundo donax</name>
    <name type="common">Giant reed</name>
    <name type="synonym">Donax arundinaceus</name>
    <dbReference type="NCBI Taxonomy" id="35708"/>
    <lineage>
        <taxon>Eukaryota</taxon>
        <taxon>Viridiplantae</taxon>
        <taxon>Streptophyta</taxon>
        <taxon>Embryophyta</taxon>
        <taxon>Tracheophyta</taxon>
        <taxon>Spermatophyta</taxon>
        <taxon>Magnoliopsida</taxon>
        <taxon>Liliopsida</taxon>
        <taxon>Poales</taxon>
        <taxon>Poaceae</taxon>
        <taxon>PACMAD clade</taxon>
        <taxon>Arundinoideae</taxon>
        <taxon>Arundineae</taxon>
        <taxon>Arundo</taxon>
    </lineage>
</organism>
<sequence>MEWTTEAQNNQNQNYMLEGKIF</sequence>
<evidence type="ECO:0000256" key="1">
    <source>
        <dbReference type="SAM" id="MobiDB-lite"/>
    </source>
</evidence>
<name>A0A0A8YQD0_ARUDO</name>
<protein>
    <submittedName>
        <fullName evidence="2">Uncharacterized protein</fullName>
    </submittedName>
</protein>